<accession>A0A4U1FKT3</accession>
<dbReference type="AlphaFoldDB" id="A0A4U1FKT3"/>
<organism evidence="1 2">
    <name type="scientific">Monodon monoceros</name>
    <name type="common">Narwhal</name>
    <name type="synonym">Ceratodon monodon</name>
    <dbReference type="NCBI Taxonomy" id="40151"/>
    <lineage>
        <taxon>Eukaryota</taxon>
        <taxon>Metazoa</taxon>
        <taxon>Chordata</taxon>
        <taxon>Craniata</taxon>
        <taxon>Vertebrata</taxon>
        <taxon>Euteleostomi</taxon>
        <taxon>Mammalia</taxon>
        <taxon>Eutheria</taxon>
        <taxon>Laurasiatheria</taxon>
        <taxon>Artiodactyla</taxon>
        <taxon>Whippomorpha</taxon>
        <taxon>Cetacea</taxon>
        <taxon>Odontoceti</taxon>
        <taxon>Monodontidae</taxon>
        <taxon>Monodon</taxon>
    </lineage>
</organism>
<comment type="caution">
    <text evidence="1">The sequence shown here is derived from an EMBL/GenBank/DDBJ whole genome shotgun (WGS) entry which is preliminary data.</text>
</comment>
<gene>
    <name evidence="1" type="ORF">EI555_010875</name>
</gene>
<proteinExistence type="predicted"/>
<protein>
    <submittedName>
        <fullName evidence="1">Uncharacterized protein</fullName>
    </submittedName>
</protein>
<sequence length="191" mass="21768">TKKSEINVEDQSLGLTDEAVNFTLRDFIGKQKFPKYLELRNTALHMRSQVTEDTLTLRPTVKKLIVKQVENWKTVLQENGKWDGCDSMIRPGPTETIFTVETAKTCLIPYLPSQYLKSTGYSDLSEHLMKNLTNIDLCQCTLGSLLNSYQWPEKVTYLNLSSVKLYNLTLNVSQTLGILDVSNIVFYFVTS</sequence>
<reference evidence="2" key="1">
    <citation type="journal article" date="2019" name="IScience">
        <title>Narwhal Genome Reveals Long-Term Low Genetic Diversity despite Current Large Abundance Size.</title>
        <authorList>
            <person name="Westbury M.V."/>
            <person name="Petersen B."/>
            <person name="Garde E."/>
            <person name="Heide-Jorgensen M.P."/>
            <person name="Lorenzen E.D."/>
        </authorList>
    </citation>
    <scope>NUCLEOTIDE SEQUENCE [LARGE SCALE GENOMIC DNA]</scope>
</reference>
<dbReference type="Proteomes" id="UP000308365">
    <property type="component" value="Unassembled WGS sequence"/>
</dbReference>
<dbReference type="EMBL" id="RWIC01000077">
    <property type="protein sequence ID" value="TKC50671.1"/>
    <property type="molecule type" value="Genomic_DNA"/>
</dbReference>
<evidence type="ECO:0000313" key="2">
    <source>
        <dbReference type="Proteomes" id="UP000308365"/>
    </source>
</evidence>
<dbReference type="Gene3D" id="3.80.10.10">
    <property type="entry name" value="Ribonuclease Inhibitor"/>
    <property type="match status" value="1"/>
</dbReference>
<dbReference type="InterPro" id="IPR032675">
    <property type="entry name" value="LRR_dom_sf"/>
</dbReference>
<evidence type="ECO:0000313" key="1">
    <source>
        <dbReference type="EMBL" id="TKC50671.1"/>
    </source>
</evidence>
<feature type="non-terminal residue" evidence="1">
    <location>
        <position position="1"/>
    </location>
</feature>
<name>A0A4U1FKT3_MONMO</name>